<gene>
    <name evidence="1" type="ORF">ES319_D05G077900v1</name>
</gene>
<evidence type="ECO:0000313" key="1">
    <source>
        <dbReference type="EMBL" id="KAB2028116.1"/>
    </source>
</evidence>
<name>A0A5J5RAH1_GOSBA</name>
<keyword evidence="2" id="KW-1185">Reference proteome</keyword>
<accession>A0A5J5RAH1</accession>
<organism evidence="1 2">
    <name type="scientific">Gossypium barbadense</name>
    <name type="common">Sea Island cotton</name>
    <name type="synonym">Hibiscus barbadensis</name>
    <dbReference type="NCBI Taxonomy" id="3634"/>
    <lineage>
        <taxon>Eukaryota</taxon>
        <taxon>Viridiplantae</taxon>
        <taxon>Streptophyta</taxon>
        <taxon>Embryophyta</taxon>
        <taxon>Tracheophyta</taxon>
        <taxon>Spermatophyta</taxon>
        <taxon>Magnoliopsida</taxon>
        <taxon>eudicotyledons</taxon>
        <taxon>Gunneridae</taxon>
        <taxon>Pentapetalae</taxon>
        <taxon>rosids</taxon>
        <taxon>malvids</taxon>
        <taxon>Malvales</taxon>
        <taxon>Malvaceae</taxon>
        <taxon>Malvoideae</taxon>
        <taxon>Gossypium</taxon>
    </lineage>
</organism>
<dbReference type="EMBL" id="CM018219">
    <property type="protein sequence ID" value="KAB2028116.1"/>
    <property type="molecule type" value="Genomic_DNA"/>
</dbReference>
<proteinExistence type="predicted"/>
<reference evidence="2" key="1">
    <citation type="journal article" date="2020" name="Nat. Genet.">
        <title>Genomic diversifications of five Gossypium allopolyploid species and their impact on cotton improvement.</title>
        <authorList>
            <person name="Chen Z.J."/>
            <person name="Sreedasyam A."/>
            <person name="Ando A."/>
            <person name="Song Q."/>
            <person name="De Santiago L.M."/>
            <person name="Hulse-Kemp A.M."/>
            <person name="Ding M."/>
            <person name="Ye W."/>
            <person name="Kirkbride R.C."/>
            <person name="Jenkins J."/>
            <person name="Plott C."/>
            <person name="Lovell J."/>
            <person name="Lin Y.M."/>
            <person name="Vaughn R."/>
            <person name="Liu B."/>
            <person name="Simpson S."/>
            <person name="Scheffler B.E."/>
            <person name="Wen L."/>
            <person name="Saski C.A."/>
            <person name="Grover C.E."/>
            <person name="Hu G."/>
            <person name="Conover J.L."/>
            <person name="Carlson J.W."/>
            <person name="Shu S."/>
            <person name="Boston L.B."/>
            <person name="Williams M."/>
            <person name="Peterson D.G."/>
            <person name="McGee K."/>
            <person name="Jones D.C."/>
            <person name="Wendel J.F."/>
            <person name="Stelly D.M."/>
            <person name="Grimwood J."/>
            <person name="Schmutz J."/>
        </authorList>
    </citation>
    <scope>NUCLEOTIDE SEQUENCE [LARGE SCALE GENOMIC DNA]</scope>
    <source>
        <strain evidence="2">cv. 3-79</strain>
    </source>
</reference>
<dbReference type="OrthoDB" id="10522727at2759"/>
<dbReference type="AlphaFoldDB" id="A0A5J5RAH1"/>
<dbReference type="Proteomes" id="UP000327439">
    <property type="component" value="Chromosome D05"/>
</dbReference>
<protein>
    <submittedName>
        <fullName evidence="1">Uncharacterized protein</fullName>
    </submittedName>
</protein>
<sequence length="47" mass="5613">MGLSVLQYFREYFHGGWRSAHLTGLGSYIVFFCEYTKLLWKQSFQLC</sequence>
<evidence type="ECO:0000313" key="2">
    <source>
        <dbReference type="Proteomes" id="UP000327439"/>
    </source>
</evidence>